<dbReference type="AlphaFoldDB" id="A0A821X4Q1"/>
<gene>
    <name evidence="1" type="ORF">QYT958_LOCUS32393</name>
</gene>
<dbReference type="EMBL" id="CAJOBR010021147">
    <property type="protein sequence ID" value="CAF4936217.1"/>
    <property type="molecule type" value="Genomic_DNA"/>
</dbReference>
<feature type="non-terminal residue" evidence="1">
    <location>
        <position position="1"/>
    </location>
</feature>
<proteinExistence type="predicted"/>
<evidence type="ECO:0000313" key="1">
    <source>
        <dbReference type="EMBL" id="CAF4936217.1"/>
    </source>
</evidence>
<accession>A0A821X4Q1</accession>
<reference evidence="1" key="1">
    <citation type="submission" date="2021-02" db="EMBL/GenBank/DDBJ databases">
        <authorList>
            <person name="Nowell W R."/>
        </authorList>
    </citation>
    <scope>NUCLEOTIDE SEQUENCE</scope>
</reference>
<organism evidence="1 2">
    <name type="scientific">Rotaria socialis</name>
    <dbReference type="NCBI Taxonomy" id="392032"/>
    <lineage>
        <taxon>Eukaryota</taxon>
        <taxon>Metazoa</taxon>
        <taxon>Spiralia</taxon>
        <taxon>Gnathifera</taxon>
        <taxon>Rotifera</taxon>
        <taxon>Eurotatoria</taxon>
        <taxon>Bdelloidea</taxon>
        <taxon>Philodinida</taxon>
        <taxon>Philodinidae</taxon>
        <taxon>Rotaria</taxon>
    </lineage>
</organism>
<comment type="caution">
    <text evidence="1">The sequence shown here is derived from an EMBL/GenBank/DDBJ whole genome shotgun (WGS) entry which is preliminary data.</text>
</comment>
<name>A0A821X4Q1_9BILA</name>
<evidence type="ECO:0000313" key="2">
    <source>
        <dbReference type="Proteomes" id="UP000663848"/>
    </source>
</evidence>
<dbReference type="Proteomes" id="UP000663848">
    <property type="component" value="Unassembled WGS sequence"/>
</dbReference>
<sequence>LQALDNLNPRIHFLHNKSCLGLNNVRILGTTLWSHVPRTCSIDDEEAGVEDAFVNDHDTDCADPVCLWVHGHT</sequence>
<protein>
    <submittedName>
        <fullName evidence="1">Uncharacterized protein</fullName>
    </submittedName>
</protein>